<dbReference type="InterPro" id="IPR036188">
    <property type="entry name" value="FAD/NAD-bd_sf"/>
</dbReference>
<comment type="similarity">
    <text evidence="2">Belongs to the GMC oxidoreductase family.</text>
</comment>
<dbReference type="Pfam" id="PF05199">
    <property type="entry name" value="GMC_oxred_C"/>
    <property type="match status" value="1"/>
</dbReference>
<evidence type="ECO:0000256" key="2">
    <source>
        <dbReference type="ARBA" id="ARBA00010790"/>
    </source>
</evidence>
<evidence type="ECO:0000256" key="5">
    <source>
        <dbReference type="ARBA" id="ARBA00023002"/>
    </source>
</evidence>
<keyword evidence="4" id="KW-0274">FAD</keyword>
<proteinExistence type="inferred from homology"/>
<gene>
    <name evidence="7" type="ORF">ACFSSE_12315</name>
</gene>
<keyword evidence="5" id="KW-0560">Oxidoreductase</keyword>
<dbReference type="PANTHER" id="PTHR42784:SF1">
    <property type="entry name" value="PYRANOSE 2-OXIDASE"/>
    <property type="match status" value="1"/>
</dbReference>
<dbReference type="EMBL" id="JBHULV010000044">
    <property type="protein sequence ID" value="MFD2732486.1"/>
    <property type="molecule type" value="Genomic_DNA"/>
</dbReference>
<sequence length="546" mass="61855">MNHNLKTKFDLCVIGSGPAGIITVLEYVRVNPEKTVLLVEYGFPGQQVKNDLDDSIVIKNLVNHHDPYECTNKGLGGTSLTWGGRCVMYDEIDFLKDRPVINGECTWDVSLFEEVKKHVSATAVYFECGDPVFNVNEIPEFAGSRIAENFKEGDVTDSLLERWSMPTRFGSRYRKELEDCKSITLLEGYEARDFTEPDANGNVSSLTIRNVKNGEVTTVEANSFVLAAGAQESTRILLRNTKLFKNLGFTPPALGKYYQGHVFGKIAGVKFYGDPKKTDYGYLRNPDGTYIRRRFHFTQEFMLKKDLLNTIIWIDNPLYHDYRHKNGAMSFMYLAMITPVLKNMLAPPAIAHSITKGETKTVGKHIWNFLKDLPMSVITPAKIFSQRYLVKRKLPGVFLYNPMNEYSLNFHAEQVPVEQNRMELDQDGETLILHYDLMDADVESVIKSHDEIDKYLRSINCGEVVYWYPKEELAKAVRNVSKDGIHQIGTTRIADTAQEGVVDRDMKLYGTNNVYVCSSSAFPTSGHANPTFFLGAFAVRLANFLK</sequence>
<dbReference type="PANTHER" id="PTHR42784">
    <property type="entry name" value="PYRANOSE 2-OXIDASE"/>
    <property type="match status" value="1"/>
</dbReference>
<keyword evidence="8" id="KW-1185">Reference proteome</keyword>
<comment type="cofactor">
    <cofactor evidence="1">
        <name>FAD</name>
        <dbReference type="ChEBI" id="CHEBI:57692"/>
    </cofactor>
</comment>
<dbReference type="Proteomes" id="UP001597546">
    <property type="component" value="Unassembled WGS sequence"/>
</dbReference>
<name>A0ABW5TWI4_9SPHI</name>
<reference evidence="8" key="1">
    <citation type="journal article" date="2019" name="Int. J. Syst. Evol. Microbiol.">
        <title>The Global Catalogue of Microorganisms (GCM) 10K type strain sequencing project: providing services to taxonomists for standard genome sequencing and annotation.</title>
        <authorList>
            <consortium name="The Broad Institute Genomics Platform"/>
            <consortium name="The Broad Institute Genome Sequencing Center for Infectious Disease"/>
            <person name="Wu L."/>
            <person name="Ma J."/>
        </authorList>
    </citation>
    <scope>NUCLEOTIDE SEQUENCE [LARGE SCALE GENOMIC DNA]</scope>
    <source>
        <strain evidence="8">KCTC 42456</strain>
    </source>
</reference>
<evidence type="ECO:0000256" key="4">
    <source>
        <dbReference type="ARBA" id="ARBA00022827"/>
    </source>
</evidence>
<keyword evidence="3" id="KW-0285">Flavoprotein</keyword>
<comment type="caution">
    <text evidence="7">The sequence shown here is derived from an EMBL/GenBank/DDBJ whole genome shotgun (WGS) entry which is preliminary data.</text>
</comment>
<accession>A0ABW5TWI4</accession>
<dbReference type="InterPro" id="IPR051473">
    <property type="entry name" value="P2Ox-like"/>
</dbReference>
<protein>
    <submittedName>
        <fullName evidence="7">GMC family oxidoreductase</fullName>
    </submittedName>
</protein>
<evidence type="ECO:0000313" key="8">
    <source>
        <dbReference type="Proteomes" id="UP001597546"/>
    </source>
</evidence>
<organism evidence="7 8">
    <name type="scientific">Pedobacter alpinus</name>
    <dbReference type="NCBI Taxonomy" id="1590643"/>
    <lineage>
        <taxon>Bacteria</taxon>
        <taxon>Pseudomonadati</taxon>
        <taxon>Bacteroidota</taxon>
        <taxon>Sphingobacteriia</taxon>
        <taxon>Sphingobacteriales</taxon>
        <taxon>Sphingobacteriaceae</taxon>
        <taxon>Pedobacter</taxon>
    </lineage>
</organism>
<feature type="domain" description="Glucose-methanol-choline oxidoreductase C-terminal" evidence="6">
    <location>
        <begin position="418"/>
        <end position="537"/>
    </location>
</feature>
<evidence type="ECO:0000256" key="1">
    <source>
        <dbReference type="ARBA" id="ARBA00001974"/>
    </source>
</evidence>
<evidence type="ECO:0000259" key="6">
    <source>
        <dbReference type="Pfam" id="PF05199"/>
    </source>
</evidence>
<dbReference type="SUPFAM" id="SSF51905">
    <property type="entry name" value="FAD/NAD(P)-binding domain"/>
    <property type="match status" value="1"/>
</dbReference>
<evidence type="ECO:0000256" key="3">
    <source>
        <dbReference type="ARBA" id="ARBA00022630"/>
    </source>
</evidence>
<dbReference type="Gene3D" id="3.50.50.60">
    <property type="entry name" value="FAD/NAD(P)-binding domain"/>
    <property type="match status" value="2"/>
</dbReference>
<dbReference type="RefSeq" id="WP_379040219.1">
    <property type="nucleotide sequence ID" value="NZ_JBHSKW010000001.1"/>
</dbReference>
<evidence type="ECO:0000313" key="7">
    <source>
        <dbReference type="EMBL" id="MFD2732486.1"/>
    </source>
</evidence>
<dbReference type="InterPro" id="IPR007867">
    <property type="entry name" value="GMC_OxRtase_C"/>
</dbReference>